<keyword evidence="1" id="KW-0812">Transmembrane</keyword>
<dbReference type="Proteomes" id="UP001156398">
    <property type="component" value="Unassembled WGS sequence"/>
</dbReference>
<protein>
    <recommendedName>
        <fullName evidence="4">DUF1211 domain-containing protein</fullName>
    </recommendedName>
</protein>
<keyword evidence="3" id="KW-1185">Reference proteome</keyword>
<proteinExistence type="predicted"/>
<gene>
    <name evidence="2" type="ORF">POF43_023895</name>
</gene>
<feature type="transmembrane region" description="Helical" evidence="1">
    <location>
        <begin position="31"/>
        <end position="47"/>
    </location>
</feature>
<evidence type="ECO:0000313" key="2">
    <source>
        <dbReference type="EMBL" id="MDI5965731.1"/>
    </source>
</evidence>
<dbReference type="RefSeq" id="WP_271322109.1">
    <property type="nucleotide sequence ID" value="NZ_JAAGKO020000040.1"/>
</dbReference>
<comment type="caution">
    <text evidence="2">The sequence shown here is derived from an EMBL/GenBank/DDBJ whole genome shotgun (WGS) entry which is preliminary data.</text>
</comment>
<accession>A0ABT6W4T1</accession>
<dbReference type="EMBL" id="JAAGKO020000040">
    <property type="protein sequence ID" value="MDI5965731.1"/>
    <property type="molecule type" value="Genomic_DNA"/>
</dbReference>
<evidence type="ECO:0008006" key="4">
    <source>
        <dbReference type="Google" id="ProtNLM"/>
    </source>
</evidence>
<evidence type="ECO:0000256" key="1">
    <source>
        <dbReference type="SAM" id="Phobius"/>
    </source>
</evidence>
<evidence type="ECO:0000313" key="3">
    <source>
        <dbReference type="Proteomes" id="UP001156398"/>
    </source>
</evidence>
<name>A0ABT6W4T1_9ACTN</name>
<reference evidence="2 3" key="1">
    <citation type="submission" date="2023-05" db="EMBL/GenBank/DDBJ databases">
        <title>Streptantibioticus silvisoli sp. nov., acidotolerant actinomycetes 1 from pine litter.</title>
        <authorList>
            <person name="Swiecimska M."/>
            <person name="Golinska P."/>
            <person name="Sangal V."/>
            <person name="Wachnowicz B."/>
            <person name="Goodfellow M."/>
        </authorList>
    </citation>
    <scope>NUCLEOTIDE SEQUENCE [LARGE SCALE GENOMIC DNA]</scope>
    <source>
        <strain evidence="2 3">SL54</strain>
    </source>
</reference>
<sequence length="48" mass="5262">MLDAICYTIAFMLLALAALLPDTVPYRDRLAYAGLAAFVLPTMIHALH</sequence>
<keyword evidence="1" id="KW-0472">Membrane</keyword>
<keyword evidence="1" id="KW-1133">Transmembrane helix</keyword>
<organism evidence="2 3">
    <name type="scientific">Streptantibioticus silvisoli</name>
    <dbReference type="NCBI Taxonomy" id="2705255"/>
    <lineage>
        <taxon>Bacteria</taxon>
        <taxon>Bacillati</taxon>
        <taxon>Actinomycetota</taxon>
        <taxon>Actinomycetes</taxon>
        <taxon>Kitasatosporales</taxon>
        <taxon>Streptomycetaceae</taxon>
        <taxon>Streptantibioticus</taxon>
    </lineage>
</organism>